<dbReference type="Gene3D" id="1.10.3210.10">
    <property type="entry name" value="Hypothetical protein af1432"/>
    <property type="match status" value="1"/>
</dbReference>
<dbReference type="PROSITE" id="PS51831">
    <property type="entry name" value="HD"/>
    <property type="match status" value="1"/>
</dbReference>
<comment type="caution">
    <text evidence="3">The sequence shown here is derived from an EMBL/GenBank/DDBJ whole genome shotgun (WGS) entry which is preliminary data.</text>
</comment>
<dbReference type="NCBIfam" id="NF010007">
    <property type="entry name" value="PRK13480.1"/>
    <property type="match status" value="1"/>
</dbReference>
<keyword evidence="1" id="KW-0378">Hydrolase</keyword>
<feature type="domain" description="HD" evidence="2">
    <location>
        <begin position="160"/>
        <end position="279"/>
    </location>
</feature>
<dbReference type="InterPro" id="IPR003607">
    <property type="entry name" value="HD/PDEase_dom"/>
</dbReference>
<evidence type="ECO:0000313" key="4">
    <source>
        <dbReference type="Proteomes" id="UP000198647"/>
    </source>
</evidence>
<dbReference type="Pfam" id="PF01966">
    <property type="entry name" value="HD"/>
    <property type="match status" value="1"/>
</dbReference>
<protein>
    <submittedName>
        <fullName evidence="3">3'-5' exoribonuclease</fullName>
    </submittedName>
</protein>
<dbReference type="SUPFAM" id="SSF109604">
    <property type="entry name" value="HD-domain/PDEase-like"/>
    <property type="match status" value="1"/>
</dbReference>
<dbReference type="Pfam" id="PF01336">
    <property type="entry name" value="tRNA_anti-codon"/>
    <property type="match status" value="1"/>
</dbReference>
<dbReference type="Gene3D" id="2.40.50.140">
    <property type="entry name" value="Nucleic acid-binding proteins"/>
    <property type="match status" value="1"/>
</dbReference>
<dbReference type="InterPro" id="IPR006674">
    <property type="entry name" value="HD_domain"/>
</dbReference>
<dbReference type="Proteomes" id="UP000198647">
    <property type="component" value="Unassembled WGS sequence"/>
</dbReference>
<dbReference type="EMBL" id="FNOS01000001">
    <property type="protein sequence ID" value="SDX47193.1"/>
    <property type="molecule type" value="Genomic_DNA"/>
</dbReference>
<dbReference type="InterPro" id="IPR012340">
    <property type="entry name" value="NA-bd_OB-fold"/>
</dbReference>
<dbReference type="InterPro" id="IPR004365">
    <property type="entry name" value="NA-bd_OB_tRNA"/>
</dbReference>
<organism evidence="3 4">
    <name type="scientific">Salimicrobium album</name>
    <dbReference type="NCBI Taxonomy" id="50717"/>
    <lineage>
        <taxon>Bacteria</taxon>
        <taxon>Bacillati</taxon>
        <taxon>Bacillota</taxon>
        <taxon>Bacilli</taxon>
        <taxon>Bacillales</taxon>
        <taxon>Bacillaceae</taxon>
        <taxon>Salimicrobium</taxon>
    </lineage>
</organism>
<reference evidence="3 4" key="1">
    <citation type="submission" date="2016-10" db="EMBL/GenBank/DDBJ databases">
        <authorList>
            <person name="Varghese N."/>
            <person name="Submissions S."/>
        </authorList>
    </citation>
    <scope>NUCLEOTIDE SEQUENCE [LARGE SCALE GENOMIC DNA]</scope>
    <source>
        <strain evidence="3 4">DSM 20748</strain>
    </source>
</reference>
<sequence>MSKGIAHYQVGETFDDFLLITSANKSIASNGKPFLALLLRDRTGEIDARLWGAKKEDETLFKKGVLVKVSGEISQFRNKPQLKIQHIRQALEEDGREVKQFVEEAPVSVEWLEDQIKEFMFEMTNANLQRLTRYFVKEYNEELFTYPAATRNHHNYVSGLAHHVVTMLRLAREIGGIYPEVNKDLLYAGIIVHDLGKIRELSDPDSPEYTIEGRLLGHISIMVEEIQHAASELHIEGEEVMALKHLVLSHHGKGEWGSPKPPYIREAEILHQIDMLDSRIQMMNTSLQKTKPGSFTERIYSLEQRSFYKPLFEME</sequence>
<dbReference type="SUPFAM" id="SSF50249">
    <property type="entry name" value="Nucleic acid-binding proteins"/>
    <property type="match status" value="1"/>
</dbReference>
<dbReference type="InterPro" id="IPR050798">
    <property type="entry name" value="YhaM_exoribonuc/phosphodiest"/>
</dbReference>
<name>A0A1H3BZ52_9BACI</name>
<dbReference type="PANTHER" id="PTHR37294:SF1">
    <property type="entry name" value="3'-5' EXORIBONUCLEASE YHAM"/>
    <property type="match status" value="1"/>
</dbReference>
<evidence type="ECO:0000259" key="2">
    <source>
        <dbReference type="PROSITE" id="PS51831"/>
    </source>
</evidence>
<dbReference type="RefSeq" id="WP_093105506.1">
    <property type="nucleotide sequence ID" value="NZ_FNOS01000001.1"/>
</dbReference>
<evidence type="ECO:0000256" key="1">
    <source>
        <dbReference type="ARBA" id="ARBA00022801"/>
    </source>
</evidence>
<gene>
    <name evidence="3" type="ORF">SAMN04488081_0625</name>
</gene>
<evidence type="ECO:0000313" key="3">
    <source>
        <dbReference type="EMBL" id="SDX47193.1"/>
    </source>
</evidence>
<dbReference type="CDD" id="cd00077">
    <property type="entry name" value="HDc"/>
    <property type="match status" value="1"/>
</dbReference>
<dbReference type="CDD" id="cd04492">
    <property type="entry name" value="YhaM_OBF_like"/>
    <property type="match status" value="1"/>
</dbReference>
<dbReference type="PANTHER" id="PTHR37294">
    <property type="entry name" value="3'-5' EXORIBONUCLEASE YHAM"/>
    <property type="match status" value="1"/>
</dbReference>
<dbReference type="SMART" id="SM00471">
    <property type="entry name" value="HDc"/>
    <property type="match status" value="1"/>
</dbReference>
<proteinExistence type="predicted"/>
<keyword evidence="4" id="KW-1185">Reference proteome</keyword>
<accession>A0A1H3BZ52</accession>